<protein>
    <submittedName>
        <fullName evidence="1">Uncharacterized protein</fullName>
    </submittedName>
</protein>
<organism evidence="1 2">
    <name type="scientific">Neolewinella agarilytica</name>
    <dbReference type="NCBI Taxonomy" id="478744"/>
    <lineage>
        <taxon>Bacteria</taxon>
        <taxon>Pseudomonadati</taxon>
        <taxon>Bacteroidota</taxon>
        <taxon>Saprospiria</taxon>
        <taxon>Saprospirales</taxon>
        <taxon>Lewinellaceae</taxon>
        <taxon>Neolewinella</taxon>
    </lineage>
</organism>
<dbReference type="STRING" id="478744.SAMN05444359_111125"/>
<evidence type="ECO:0000313" key="1">
    <source>
        <dbReference type="EMBL" id="SEQ54103.1"/>
    </source>
</evidence>
<dbReference type="Proteomes" id="UP000199021">
    <property type="component" value="Unassembled WGS sequence"/>
</dbReference>
<gene>
    <name evidence="1" type="ORF">SAMN05444359_111125</name>
</gene>
<sequence>MPRGFRCAKNLAFVEIGGMLVDGVHRAGNQWSPYQIMKSKKGARPRVQRFVLEPCRKGCRSAPLTIHPSSFYPGFRLGLRPRLHPGLRVLDHSVVTLIAPGAMSPYTRGSAWWPGYSFLCRAMCLSGSKVKFQLSAYCWMGPRPTVARMLSILWGSAISEKKYSLVSLSRLTWLPYI</sequence>
<reference evidence="2" key="1">
    <citation type="submission" date="2016-10" db="EMBL/GenBank/DDBJ databases">
        <authorList>
            <person name="Varghese N."/>
            <person name="Submissions S."/>
        </authorList>
    </citation>
    <scope>NUCLEOTIDE SEQUENCE [LARGE SCALE GENOMIC DNA]</scope>
    <source>
        <strain evidence="2">DSM 24740</strain>
    </source>
</reference>
<accession>A0A1H9GVT2</accession>
<keyword evidence="2" id="KW-1185">Reference proteome</keyword>
<dbReference type="EMBL" id="FOFB01000011">
    <property type="protein sequence ID" value="SEQ54103.1"/>
    <property type="molecule type" value="Genomic_DNA"/>
</dbReference>
<dbReference type="InParanoid" id="A0A1H9GVT2"/>
<dbReference type="AlphaFoldDB" id="A0A1H9GVT2"/>
<proteinExistence type="predicted"/>
<evidence type="ECO:0000313" key="2">
    <source>
        <dbReference type="Proteomes" id="UP000199021"/>
    </source>
</evidence>
<name>A0A1H9GVT2_9BACT</name>